<feature type="domain" description="Multidrug resistance protein MdtA-like C-terminal permuted SH3" evidence="8">
    <location>
        <begin position="292"/>
        <end position="353"/>
    </location>
</feature>
<feature type="coiled-coil region" evidence="3">
    <location>
        <begin position="126"/>
        <end position="167"/>
    </location>
</feature>
<gene>
    <name evidence="9" type="ORF">ABOZ73_05860</name>
</gene>
<dbReference type="NCBIfam" id="TIGR01730">
    <property type="entry name" value="RND_mfp"/>
    <property type="match status" value="1"/>
</dbReference>
<sequence length="394" mass="42337">MRNKLIFNSFAVLAATAVLAACGAKAQQEAAPPPPQVSVTDVAFKNLRQWDDFTGRLEAVESVDINPRVGGYINSIGFQEGARVRKGQVLFQIDPRPFQADANRAAAEVDRGRAQLELATANKERGRRLLDQNAVAQSEFERLEAEEKSARANLAAAQAALQSARLNLEFTRVVSPIDGRVSKALITRGNLVTQTSLLTTVVSDTPIYATFNADEQTFLKYAAAERGKQSPVYLGLMTEDGYPHQGRLQFIDNAIDAKSGTINGRAIFANADGRFTPGLFARIRMVSEASENVALVPDRAIATDLGKRYVMVVGADNKAQYRPVVLGPLAGNLRIVRQGLKPGDKVITAGLQKVRPGDAVKAVKAPAPDFAGDLAQIETTARQVAQATQAGGQN</sequence>
<feature type="signal peptide" evidence="4">
    <location>
        <begin position="1"/>
        <end position="20"/>
    </location>
</feature>
<evidence type="ECO:0000259" key="8">
    <source>
        <dbReference type="Pfam" id="PF25967"/>
    </source>
</evidence>
<dbReference type="FunFam" id="2.40.420.20:FF:000001">
    <property type="entry name" value="Efflux RND transporter periplasmic adaptor subunit"/>
    <property type="match status" value="1"/>
</dbReference>
<dbReference type="InterPro" id="IPR058624">
    <property type="entry name" value="MdtA-like_HH"/>
</dbReference>
<organism evidence="9">
    <name type="scientific">Caulobacter sp. 73W</name>
    <dbReference type="NCBI Taxonomy" id="3161137"/>
    <lineage>
        <taxon>Bacteria</taxon>
        <taxon>Pseudomonadati</taxon>
        <taxon>Pseudomonadota</taxon>
        <taxon>Alphaproteobacteria</taxon>
        <taxon>Caulobacterales</taxon>
        <taxon>Caulobacteraceae</taxon>
        <taxon>Caulobacter</taxon>
    </lineage>
</organism>
<dbReference type="Gene3D" id="1.10.287.470">
    <property type="entry name" value="Helix hairpin bin"/>
    <property type="match status" value="1"/>
</dbReference>
<feature type="domain" description="Multidrug resistance protein MdtA-like beta-barrel" evidence="7">
    <location>
        <begin position="206"/>
        <end position="285"/>
    </location>
</feature>
<dbReference type="PANTHER" id="PTHR30158">
    <property type="entry name" value="ACRA/E-RELATED COMPONENT OF DRUG EFFLUX TRANSPORTER"/>
    <property type="match status" value="1"/>
</dbReference>
<feature type="domain" description="Multidrug resistance protein MdtA-like alpha-helical hairpin" evidence="5">
    <location>
        <begin position="103"/>
        <end position="171"/>
    </location>
</feature>
<dbReference type="PANTHER" id="PTHR30158:SF26">
    <property type="entry name" value="RESISTANCE-NODULATION-CELL DIVISION (RND) MULTIDRUG EFFLUX MEMBRANE FUSION PROTEIN MEXE"/>
    <property type="match status" value="1"/>
</dbReference>
<dbReference type="Pfam" id="PF25967">
    <property type="entry name" value="RND-MFP_C"/>
    <property type="match status" value="1"/>
</dbReference>
<evidence type="ECO:0000259" key="7">
    <source>
        <dbReference type="Pfam" id="PF25944"/>
    </source>
</evidence>
<dbReference type="SUPFAM" id="SSF111369">
    <property type="entry name" value="HlyD-like secretion proteins"/>
    <property type="match status" value="1"/>
</dbReference>
<evidence type="ECO:0000256" key="1">
    <source>
        <dbReference type="ARBA" id="ARBA00004196"/>
    </source>
</evidence>
<dbReference type="Pfam" id="PF25944">
    <property type="entry name" value="Beta-barrel_RND"/>
    <property type="match status" value="1"/>
</dbReference>
<evidence type="ECO:0000256" key="2">
    <source>
        <dbReference type="ARBA" id="ARBA00009477"/>
    </source>
</evidence>
<dbReference type="Pfam" id="PF25876">
    <property type="entry name" value="HH_MFP_RND"/>
    <property type="match status" value="1"/>
</dbReference>
<dbReference type="RefSeq" id="WP_369061481.1">
    <property type="nucleotide sequence ID" value="NZ_CP158375.1"/>
</dbReference>
<keyword evidence="3" id="KW-0175">Coiled coil</keyword>
<evidence type="ECO:0000256" key="4">
    <source>
        <dbReference type="SAM" id="SignalP"/>
    </source>
</evidence>
<name>A0AB39KXK2_9CAUL</name>
<protein>
    <submittedName>
        <fullName evidence="9">Efflux RND transporter periplasmic adaptor subunit</fullName>
    </submittedName>
</protein>
<evidence type="ECO:0000259" key="5">
    <source>
        <dbReference type="Pfam" id="PF25876"/>
    </source>
</evidence>
<dbReference type="EMBL" id="CP158375">
    <property type="protein sequence ID" value="XDO97941.1"/>
    <property type="molecule type" value="Genomic_DNA"/>
</dbReference>
<dbReference type="InterPro" id="IPR058626">
    <property type="entry name" value="MdtA-like_b-barrel"/>
</dbReference>
<keyword evidence="4" id="KW-0732">Signal</keyword>
<evidence type="ECO:0000259" key="6">
    <source>
        <dbReference type="Pfam" id="PF25917"/>
    </source>
</evidence>
<proteinExistence type="inferred from homology"/>
<dbReference type="GO" id="GO:0046677">
    <property type="term" value="P:response to antibiotic"/>
    <property type="evidence" value="ECO:0007669"/>
    <property type="project" value="TreeGrafter"/>
</dbReference>
<comment type="subcellular location">
    <subcellularLocation>
        <location evidence="1">Cell envelope</location>
    </subcellularLocation>
</comment>
<feature type="chain" id="PRO_5044299737" evidence="4">
    <location>
        <begin position="21"/>
        <end position="394"/>
    </location>
</feature>
<dbReference type="Pfam" id="PF25917">
    <property type="entry name" value="BSH_RND"/>
    <property type="match status" value="1"/>
</dbReference>
<dbReference type="InterPro" id="IPR006143">
    <property type="entry name" value="RND_pump_MFP"/>
</dbReference>
<dbReference type="Gene3D" id="2.40.420.20">
    <property type="match status" value="1"/>
</dbReference>
<evidence type="ECO:0000256" key="3">
    <source>
        <dbReference type="SAM" id="Coils"/>
    </source>
</evidence>
<comment type="similarity">
    <text evidence="2">Belongs to the membrane fusion protein (MFP) (TC 8.A.1) family.</text>
</comment>
<feature type="domain" description="Multidrug resistance protein MdtA-like barrel-sandwich hybrid" evidence="6">
    <location>
        <begin position="62"/>
        <end position="201"/>
    </location>
</feature>
<dbReference type="PROSITE" id="PS51257">
    <property type="entry name" value="PROKAR_LIPOPROTEIN"/>
    <property type="match status" value="1"/>
</dbReference>
<accession>A0AB39KXK2</accession>
<dbReference type="GO" id="GO:0005886">
    <property type="term" value="C:plasma membrane"/>
    <property type="evidence" value="ECO:0007669"/>
    <property type="project" value="TreeGrafter"/>
</dbReference>
<reference evidence="9" key="1">
    <citation type="submission" date="2024-06" db="EMBL/GenBank/DDBJ databases">
        <title>Caulobacter inopinatus, sp. nov.</title>
        <authorList>
            <person name="Donachie S.P."/>
        </authorList>
    </citation>
    <scope>NUCLEOTIDE SEQUENCE</scope>
    <source>
        <strain evidence="9">73W</strain>
    </source>
</reference>
<dbReference type="GO" id="GO:0022857">
    <property type="term" value="F:transmembrane transporter activity"/>
    <property type="evidence" value="ECO:0007669"/>
    <property type="project" value="InterPro"/>
</dbReference>
<dbReference type="InterPro" id="IPR058627">
    <property type="entry name" value="MdtA-like_C"/>
</dbReference>
<dbReference type="Gene3D" id="2.40.30.170">
    <property type="match status" value="1"/>
</dbReference>
<dbReference type="InterPro" id="IPR058625">
    <property type="entry name" value="MdtA-like_BSH"/>
</dbReference>
<dbReference type="AlphaFoldDB" id="A0AB39KXK2"/>
<evidence type="ECO:0000313" key="9">
    <source>
        <dbReference type="EMBL" id="XDO97941.1"/>
    </source>
</evidence>
<dbReference type="Gene3D" id="2.40.50.100">
    <property type="match status" value="1"/>
</dbReference>
<dbReference type="GO" id="GO:0030313">
    <property type="term" value="C:cell envelope"/>
    <property type="evidence" value="ECO:0007669"/>
    <property type="project" value="UniProtKB-SubCell"/>
</dbReference>